<feature type="compositionally biased region" description="Polar residues" evidence="1">
    <location>
        <begin position="17"/>
        <end position="27"/>
    </location>
</feature>
<keyword evidence="3" id="KW-1185">Reference proteome</keyword>
<comment type="caution">
    <text evidence="2">The sequence shown here is derived from an EMBL/GenBank/DDBJ whole genome shotgun (WGS) entry which is preliminary data.</text>
</comment>
<protein>
    <submittedName>
        <fullName evidence="2">Uncharacterized protein</fullName>
    </submittedName>
</protein>
<organism evidence="2 3">
    <name type="scientific">Pleuronectes platessa</name>
    <name type="common">European plaice</name>
    <dbReference type="NCBI Taxonomy" id="8262"/>
    <lineage>
        <taxon>Eukaryota</taxon>
        <taxon>Metazoa</taxon>
        <taxon>Chordata</taxon>
        <taxon>Craniata</taxon>
        <taxon>Vertebrata</taxon>
        <taxon>Euteleostomi</taxon>
        <taxon>Actinopterygii</taxon>
        <taxon>Neopterygii</taxon>
        <taxon>Teleostei</taxon>
        <taxon>Neoteleostei</taxon>
        <taxon>Acanthomorphata</taxon>
        <taxon>Carangaria</taxon>
        <taxon>Pleuronectiformes</taxon>
        <taxon>Pleuronectoidei</taxon>
        <taxon>Pleuronectidae</taxon>
        <taxon>Pleuronectes</taxon>
    </lineage>
</organism>
<reference evidence="2" key="1">
    <citation type="submission" date="2020-03" db="EMBL/GenBank/DDBJ databases">
        <authorList>
            <person name="Weist P."/>
        </authorList>
    </citation>
    <scope>NUCLEOTIDE SEQUENCE</scope>
</reference>
<name>A0A9N7W126_PLEPL</name>
<evidence type="ECO:0000313" key="3">
    <source>
        <dbReference type="Proteomes" id="UP001153269"/>
    </source>
</evidence>
<dbReference type="EMBL" id="CADEAL010004406">
    <property type="protein sequence ID" value="CAB1458918.1"/>
    <property type="molecule type" value="Genomic_DNA"/>
</dbReference>
<feature type="region of interest" description="Disordered" evidence="1">
    <location>
        <begin position="1"/>
        <end position="28"/>
    </location>
</feature>
<gene>
    <name evidence="2" type="ORF">PLEPLA_LOCUS46753</name>
</gene>
<proteinExistence type="predicted"/>
<evidence type="ECO:0000256" key="1">
    <source>
        <dbReference type="SAM" id="MobiDB-lite"/>
    </source>
</evidence>
<evidence type="ECO:0000313" key="2">
    <source>
        <dbReference type="EMBL" id="CAB1458918.1"/>
    </source>
</evidence>
<sequence>MNFEGRCPSEGDGIDLSRNSGSINKQPASGFKAEETHLYFSCRVHIWIPERDVALDRWKRRSINWLKPTIEQRLKDRFLQKWQSELRSMSSCDV</sequence>
<dbReference type="Proteomes" id="UP001153269">
    <property type="component" value="Unassembled WGS sequence"/>
</dbReference>
<accession>A0A9N7W126</accession>
<dbReference type="AlphaFoldDB" id="A0A9N7W126"/>